<proteinExistence type="inferred from homology"/>
<evidence type="ECO:0000313" key="10">
    <source>
        <dbReference type="Proteomes" id="UP000503540"/>
    </source>
</evidence>
<sequence length="283" mass="31511">MDMDVDFEDHRAELFGAAYRMLGSRTDADDVLQEAWLRTTEVDWSAVREPRAYLFRLVSRLAIDRLRRVRARRESYIGPWLPEPLIAGPDADAELAESVSMALLVVLESLDPVERAVFVLHEAFGFEHAEIAAMIGRTERATRQLGYRARKHVEARRPRHRPALGAHREVTERFLAAAIGGDLSSLTEILAPGVTFSADADGRNETPREPVRGRAAVAEYLCSITWAWPPALGIRPVTVNGGPGAIITSHDLPYLILALDVDGDNRIHAVHVQLNRDKFAGLR</sequence>
<evidence type="ECO:0000256" key="6">
    <source>
        <dbReference type="ARBA" id="ARBA00023163"/>
    </source>
</evidence>
<dbReference type="AlphaFoldDB" id="A0A6G9YF87"/>
<evidence type="ECO:0000256" key="2">
    <source>
        <dbReference type="ARBA" id="ARBA00011344"/>
    </source>
</evidence>
<dbReference type="GO" id="GO:0016987">
    <property type="term" value="F:sigma factor activity"/>
    <property type="evidence" value="ECO:0007669"/>
    <property type="project" value="UniProtKB-KW"/>
</dbReference>
<dbReference type="GO" id="GO:0006352">
    <property type="term" value="P:DNA-templated transcription initiation"/>
    <property type="evidence" value="ECO:0007669"/>
    <property type="project" value="InterPro"/>
</dbReference>
<dbReference type="InterPro" id="IPR013249">
    <property type="entry name" value="RNA_pol_sigma70_r4_t2"/>
</dbReference>
<keyword evidence="3" id="KW-0805">Transcription regulation</keyword>
<dbReference type="Proteomes" id="UP000503540">
    <property type="component" value="Chromosome"/>
</dbReference>
<dbReference type="GO" id="GO:0003677">
    <property type="term" value="F:DNA binding"/>
    <property type="evidence" value="ECO:0007669"/>
    <property type="project" value="UniProtKB-KW"/>
</dbReference>
<feature type="domain" description="RNA polymerase sigma-70 region 2" evidence="7">
    <location>
        <begin position="7"/>
        <end position="70"/>
    </location>
</feature>
<keyword evidence="5" id="KW-0238">DNA-binding</keyword>
<evidence type="ECO:0000259" key="7">
    <source>
        <dbReference type="Pfam" id="PF04542"/>
    </source>
</evidence>
<dbReference type="InterPro" id="IPR032710">
    <property type="entry name" value="NTF2-like_dom_sf"/>
</dbReference>
<comment type="subunit">
    <text evidence="2">Interacts transiently with the RNA polymerase catalytic core formed by RpoA, RpoB, RpoC and RpoZ (2 alpha, 1 beta, 1 beta' and 1 omega subunit) to form the RNA polymerase holoenzyme that can initiate transcription.</text>
</comment>
<protein>
    <submittedName>
        <fullName evidence="9">Sigma-70 family RNA polymerase sigma factor</fullName>
    </submittedName>
</protein>
<comment type="similarity">
    <text evidence="1">Belongs to the sigma-70 factor family. ECF subfamily.</text>
</comment>
<evidence type="ECO:0000313" key="9">
    <source>
        <dbReference type="EMBL" id="QIS11737.1"/>
    </source>
</evidence>
<keyword evidence="10" id="KW-1185">Reference proteome</keyword>
<dbReference type="InterPro" id="IPR014284">
    <property type="entry name" value="RNA_pol_sigma-70_dom"/>
</dbReference>
<dbReference type="InterPro" id="IPR007627">
    <property type="entry name" value="RNA_pol_sigma70_r2"/>
</dbReference>
<dbReference type="NCBIfam" id="NF007214">
    <property type="entry name" value="PRK09636.1"/>
    <property type="match status" value="1"/>
</dbReference>
<dbReference type="Pfam" id="PF08281">
    <property type="entry name" value="Sigma70_r4_2"/>
    <property type="match status" value="1"/>
</dbReference>
<dbReference type="KEGG" id="nah:F5544_19345"/>
<evidence type="ECO:0000256" key="5">
    <source>
        <dbReference type="ARBA" id="ARBA00023125"/>
    </source>
</evidence>
<feature type="domain" description="RNA polymerase sigma factor 70 region 4 type 2" evidence="8">
    <location>
        <begin position="101"/>
        <end position="152"/>
    </location>
</feature>
<organism evidence="9 10">
    <name type="scientific">Nocardia arthritidis</name>
    <dbReference type="NCBI Taxonomy" id="228602"/>
    <lineage>
        <taxon>Bacteria</taxon>
        <taxon>Bacillati</taxon>
        <taxon>Actinomycetota</taxon>
        <taxon>Actinomycetes</taxon>
        <taxon>Mycobacteriales</taxon>
        <taxon>Nocardiaceae</taxon>
        <taxon>Nocardia</taxon>
    </lineage>
</organism>
<evidence type="ECO:0000256" key="1">
    <source>
        <dbReference type="ARBA" id="ARBA00010641"/>
    </source>
</evidence>
<dbReference type="EMBL" id="CP046172">
    <property type="protein sequence ID" value="QIS11737.1"/>
    <property type="molecule type" value="Genomic_DNA"/>
</dbReference>
<dbReference type="SUPFAM" id="SSF88946">
    <property type="entry name" value="Sigma2 domain of RNA polymerase sigma factors"/>
    <property type="match status" value="1"/>
</dbReference>
<name>A0A6G9YF87_9NOCA</name>
<evidence type="ECO:0000259" key="8">
    <source>
        <dbReference type="Pfam" id="PF08281"/>
    </source>
</evidence>
<dbReference type="InterPro" id="IPR013325">
    <property type="entry name" value="RNA_pol_sigma_r2"/>
</dbReference>
<dbReference type="InterPro" id="IPR036388">
    <property type="entry name" value="WH-like_DNA-bd_sf"/>
</dbReference>
<dbReference type="SUPFAM" id="SSF88659">
    <property type="entry name" value="Sigma3 and sigma4 domains of RNA polymerase sigma factors"/>
    <property type="match status" value="1"/>
</dbReference>
<keyword evidence="4" id="KW-0731">Sigma factor</keyword>
<dbReference type="Gene3D" id="3.10.450.50">
    <property type="match status" value="1"/>
</dbReference>
<keyword evidence="6" id="KW-0804">Transcription</keyword>
<dbReference type="PANTHER" id="PTHR30173">
    <property type="entry name" value="SIGMA 19 FACTOR"/>
    <property type="match status" value="1"/>
</dbReference>
<dbReference type="Gene3D" id="1.10.1740.10">
    <property type="match status" value="1"/>
</dbReference>
<dbReference type="InterPro" id="IPR013324">
    <property type="entry name" value="RNA_pol_sigma_r3/r4-like"/>
</dbReference>
<reference evidence="9 10" key="1">
    <citation type="journal article" date="2019" name="ACS Chem. Biol.">
        <title>Identification and Mobilization of a Cryptic Antibiotic Biosynthesis Gene Locus from a Human-Pathogenic Nocardia Isolate.</title>
        <authorList>
            <person name="Herisse M."/>
            <person name="Ishida K."/>
            <person name="Porter J.L."/>
            <person name="Howden B."/>
            <person name="Hertweck C."/>
            <person name="Stinear T.P."/>
            <person name="Pidot S.J."/>
        </authorList>
    </citation>
    <scope>NUCLEOTIDE SEQUENCE [LARGE SCALE GENOMIC DNA]</scope>
    <source>
        <strain evidence="9 10">AUSMDU00012717</strain>
    </source>
</reference>
<dbReference type="Pfam" id="PF04542">
    <property type="entry name" value="Sigma70_r2"/>
    <property type="match status" value="1"/>
</dbReference>
<evidence type="ECO:0000256" key="4">
    <source>
        <dbReference type="ARBA" id="ARBA00023082"/>
    </source>
</evidence>
<dbReference type="InterPro" id="IPR052704">
    <property type="entry name" value="ECF_Sigma-70_Domain"/>
</dbReference>
<evidence type="ECO:0000256" key="3">
    <source>
        <dbReference type="ARBA" id="ARBA00023015"/>
    </source>
</evidence>
<dbReference type="SUPFAM" id="SSF54427">
    <property type="entry name" value="NTF2-like"/>
    <property type="match status" value="1"/>
</dbReference>
<dbReference type="NCBIfam" id="TIGR02937">
    <property type="entry name" value="sigma70-ECF"/>
    <property type="match status" value="1"/>
</dbReference>
<dbReference type="PANTHER" id="PTHR30173:SF36">
    <property type="entry name" value="ECF RNA POLYMERASE SIGMA FACTOR SIGJ"/>
    <property type="match status" value="1"/>
</dbReference>
<accession>A0A6G9YF87</accession>
<dbReference type="Gene3D" id="1.10.10.10">
    <property type="entry name" value="Winged helix-like DNA-binding domain superfamily/Winged helix DNA-binding domain"/>
    <property type="match status" value="1"/>
</dbReference>
<gene>
    <name evidence="9" type="ORF">F5544_19345</name>
</gene>